<evidence type="ECO:0000256" key="2">
    <source>
        <dbReference type="ARBA" id="ARBA00009105"/>
    </source>
</evidence>
<accession>A0A194S7G5</accession>
<name>A0A194S7G5_RHOGW</name>
<dbReference type="GO" id="GO:0000026">
    <property type="term" value="F:alpha-1,2-mannosyltransferase activity"/>
    <property type="evidence" value="ECO:0007669"/>
    <property type="project" value="TreeGrafter"/>
</dbReference>
<sequence>MSSFSRSPHTRAPLLPDYIPLISTSTASSSSTRSPHHPHRRRLAVLLAAAALVILWASLHRTVHLESGPAYSTDGTLLDSARRPGSFDLAPDPAEQLVVVYNSTSRHSPYRPRRPCNALTASLVALSPNSSAQRFLSPSPPLPPNTPLSTRLDDWLSSPLAPPELWTQFGRQTCGNPSVRRNANRLHVRDSEATWAQMDVERVRGIREELSGVLRRAEEEGRLSRWASEDSSGTRGIVWTAGNADTFDRVLTSLRLLRHSYNCTLAAHVVHFPSESPSPEQVAEFAILNSTVSSLDSVSKDEQGGRAKSFHLKGAALVQAPFDEVLLLDSDNIPVRDVASLFDSPEYLEMGAVLWPDFFKDQPENGIWAILGVQCRDEWSTESGQVLIRKSRHLDVLPLVEHMLLDWPFWFRFSDGDKDLFRYAFLALRKRWAVPARHLSSASWTDPGMLGSQNRERFAGHSMVQYGMASEVDGAGDVGGRVMFVHANLLKRVLGKLHDGNTWGRTLRLRLPRRSPPSPDSPAHEPLSAPFLLTGDALANVSPLTGLGIPISIPSSSSSSSRPVPRSVRSRAALERGLWMRFWSGHIGRGAYVLAVDSAWEDELALGAAWGEGEGDRGVGEGEGAEARYREGEEEQDEWAQWVERERVAQCGDGDDGALALHDELLGADGAAEAAATAGMMEVVSWADDPDLREFEARYYGVGRGKAGGTGFR</sequence>
<keyword evidence="12" id="KW-1185">Reference proteome</keyword>
<keyword evidence="3 11" id="KW-0808">Transferase</keyword>
<evidence type="ECO:0000256" key="7">
    <source>
        <dbReference type="ARBA" id="ARBA00023034"/>
    </source>
</evidence>
<dbReference type="InterPro" id="IPR029044">
    <property type="entry name" value="Nucleotide-diphossugar_trans"/>
</dbReference>
<evidence type="ECO:0000256" key="6">
    <source>
        <dbReference type="ARBA" id="ARBA00022989"/>
    </source>
</evidence>
<evidence type="ECO:0000256" key="5">
    <source>
        <dbReference type="ARBA" id="ARBA00022968"/>
    </source>
</evidence>
<evidence type="ECO:0000256" key="9">
    <source>
        <dbReference type="SAM" id="MobiDB-lite"/>
    </source>
</evidence>
<evidence type="ECO:0000313" key="11">
    <source>
        <dbReference type="EMBL" id="KPV76673.1"/>
    </source>
</evidence>
<gene>
    <name evidence="11" type="ORF">RHOBADRAFT_52648</name>
</gene>
<dbReference type="Proteomes" id="UP000053890">
    <property type="component" value="Unassembled WGS sequence"/>
</dbReference>
<comment type="similarity">
    <text evidence="2">Belongs to the MNN1/MNT family.</text>
</comment>
<dbReference type="EMBL" id="KQ474076">
    <property type="protein sequence ID" value="KPV76673.1"/>
    <property type="molecule type" value="Genomic_DNA"/>
</dbReference>
<evidence type="ECO:0000256" key="4">
    <source>
        <dbReference type="ARBA" id="ARBA00022692"/>
    </source>
</evidence>
<protein>
    <submittedName>
        <fullName evidence="11">Glycosyltransferase family 71 protein</fullName>
    </submittedName>
</protein>
<comment type="subcellular location">
    <subcellularLocation>
        <location evidence="1">Golgi apparatus membrane</location>
        <topology evidence="1">Single-pass type II membrane protein</topology>
    </subcellularLocation>
</comment>
<keyword evidence="8 10" id="KW-0472">Membrane</keyword>
<feature type="non-terminal residue" evidence="11">
    <location>
        <position position="1"/>
    </location>
</feature>
<dbReference type="OMA" id="QTCGNPS"/>
<dbReference type="GO" id="GO:0046354">
    <property type="term" value="P:mannan biosynthetic process"/>
    <property type="evidence" value="ECO:0007669"/>
    <property type="project" value="TreeGrafter"/>
</dbReference>
<organism evidence="11 12">
    <name type="scientific">Rhodotorula graminis (strain WP1)</name>
    <dbReference type="NCBI Taxonomy" id="578459"/>
    <lineage>
        <taxon>Eukaryota</taxon>
        <taxon>Fungi</taxon>
        <taxon>Dikarya</taxon>
        <taxon>Basidiomycota</taxon>
        <taxon>Pucciniomycotina</taxon>
        <taxon>Microbotryomycetes</taxon>
        <taxon>Sporidiobolales</taxon>
        <taxon>Sporidiobolaceae</taxon>
        <taxon>Rhodotorula</taxon>
    </lineage>
</organism>
<dbReference type="AlphaFoldDB" id="A0A194S7G5"/>
<reference evidence="11 12" key="1">
    <citation type="journal article" date="2015" name="Front. Microbiol.">
        <title>Genome sequence of the plant growth promoting endophytic yeast Rhodotorula graminis WP1.</title>
        <authorList>
            <person name="Firrincieli A."/>
            <person name="Otillar R."/>
            <person name="Salamov A."/>
            <person name="Schmutz J."/>
            <person name="Khan Z."/>
            <person name="Redman R.S."/>
            <person name="Fleck N.D."/>
            <person name="Lindquist E."/>
            <person name="Grigoriev I.V."/>
            <person name="Doty S.L."/>
        </authorList>
    </citation>
    <scope>NUCLEOTIDE SEQUENCE [LARGE SCALE GENOMIC DNA]</scope>
    <source>
        <strain evidence="11 12">WP1</strain>
    </source>
</reference>
<keyword evidence="4 10" id="KW-0812">Transmembrane</keyword>
<keyword evidence="6 10" id="KW-1133">Transmembrane helix</keyword>
<dbReference type="RefSeq" id="XP_018272722.1">
    <property type="nucleotide sequence ID" value="XM_018416440.1"/>
</dbReference>
<dbReference type="GeneID" id="28976888"/>
<keyword evidence="5" id="KW-0735">Signal-anchor</keyword>
<dbReference type="Pfam" id="PF11051">
    <property type="entry name" value="Mannosyl_trans3"/>
    <property type="match status" value="2"/>
</dbReference>
<evidence type="ECO:0000256" key="1">
    <source>
        <dbReference type="ARBA" id="ARBA00004323"/>
    </source>
</evidence>
<dbReference type="STRING" id="578459.A0A194S7G5"/>
<feature type="compositionally biased region" description="Basic and acidic residues" evidence="9">
    <location>
        <begin position="614"/>
        <end position="631"/>
    </location>
</feature>
<proteinExistence type="inferred from homology"/>
<feature type="transmembrane region" description="Helical" evidence="10">
    <location>
        <begin position="43"/>
        <end position="59"/>
    </location>
</feature>
<dbReference type="PANTHER" id="PTHR31646:SF1">
    <property type="entry name" value="ALPHA-1,2-MANNOSYLTRANSFERASE MNN2"/>
    <property type="match status" value="1"/>
</dbReference>
<evidence type="ECO:0000256" key="10">
    <source>
        <dbReference type="SAM" id="Phobius"/>
    </source>
</evidence>
<dbReference type="InterPro" id="IPR022751">
    <property type="entry name" value="Alpha_mannosyltransferase"/>
</dbReference>
<evidence type="ECO:0000256" key="3">
    <source>
        <dbReference type="ARBA" id="ARBA00022679"/>
    </source>
</evidence>
<evidence type="ECO:0000256" key="8">
    <source>
        <dbReference type="ARBA" id="ARBA00023136"/>
    </source>
</evidence>
<feature type="region of interest" description="Disordered" evidence="9">
    <location>
        <begin position="508"/>
        <end position="527"/>
    </location>
</feature>
<keyword evidence="7" id="KW-0333">Golgi apparatus</keyword>
<dbReference type="GO" id="GO:0000139">
    <property type="term" value="C:Golgi membrane"/>
    <property type="evidence" value="ECO:0007669"/>
    <property type="project" value="UniProtKB-SubCell"/>
</dbReference>
<dbReference type="OrthoDB" id="430354at2759"/>
<feature type="region of interest" description="Disordered" evidence="9">
    <location>
        <begin position="614"/>
        <end position="635"/>
    </location>
</feature>
<dbReference type="PANTHER" id="PTHR31646">
    <property type="entry name" value="ALPHA-1,2-MANNOSYLTRANSFERASE MNN2"/>
    <property type="match status" value="1"/>
</dbReference>
<dbReference type="SUPFAM" id="SSF53448">
    <property type="entry name" value="Nucleotide-diphospho-sugar transferases"/>
    <property type="match status" value="1"/>
</dbReference>
<evidence type="ECO:0000313" key="12">
    <source>
        <dbReference type="Proteomes" id="UP000053890"/>
    </source>
</evidence>